<dbReference type="AlphaFoldDB" id="A0A834REC1"/>
<reference evidence="4" key="1">
    <citation type="journal article" date="2020" name="PLoS Negl. Trop. Dis.">
        <title>High-quality nuclear genome for Sarcoptes scabiei-A critical resource for a neglected parasite.</title>
        <authorList>
            <person name="Korhonen P.K."/>
            <person name="Gasser R.B."/>
            <person name="Ma G."/>
            <person name="Wang T."/>
            <person name="Stroehlein A.J."/>
            <person name="Young N.D."/>
            <person name="Ang C.S."/>
            <person name="Fernando D.D."/>
            <person name="Lu H.C."/>
            <person name="Taylor S."/>
            <person name="Reynolds S.L."/>
            <person name="Mofiz E."/>
            <person name="Najaraj S.H."/>
            <person name="Gowda H."/>
            <person name="Madugundu A."/>
            <person name="Renuse S."/>
            <person name="Holt D."/>
            <person name="Pandey A."/>
            <person name="Papenfuss A.T."/>
            <person name="Fischer K."/>
        </authorList>
    </citation>
    <scope>NUCLEOTIDE SEQUENCE [LARGE SCALE GENOMIC DNA]</scope>
</reference>
<dbReference type="EMBL" id="WVUK01000054">
    <property type="protein sequence ID" value="KAF7494046.1"/>
    <property type="molecule type" value="Genomic_DNA"/>
</dbReference>
<feature type="compositionally biased region" description="Basic residues" evidence="1">
    <location>
        <begin position="152"/>
        <end position="162"/>
    </location>
</feature>
<proteinExistence type="predicted"/>
<protein>
    <submittedName>
        <fullName evidence="2 3">Uncharacterized protein</fullName>
    </submittedName>
</protein>
<dbReference type="Proteomes" id="UP000070412">
    <property type="component" value="Unassembled WGS sequence"/>
</dbReference>
<accession>A0A834REC1</accession>
<evidence type="ECO:0000313" key="4">
    <source>
        <dbReference type="Proteomes" id="UP000070412"/>
    </source>
</evidence>
<dbReference type="EnsemblMetazoa" id="SSS_550s_mrna">
    <property type="protein sequence ID" value="KAF7494046.1"/>
    <property type="gene ID" value="SSS_550"/>
</dbReference>
<evidence type="ECO:0000313" key="2">
    <source>
        <dbReference type="EMBL" id="KAF7494046.1"/>
    </source>
</evidence>
<evidence type="ECO:0000313" key="3">
    <source>
        <dbReference type="EnsemblMetazoa" id="KAF7494046.1"/>
    </source>
</evidence>
<sequence length="232" mass="26821">MSSTVTLSPTVRRSNSYRIALRKSGVPKELFDGNSESKLFSDLARTEPINKEDRPTNMTYGKFLEAKHRPDIRRANLNLDPNIVSFALHTQHPSSSSLVKDKEENLDSNRHNVVDEDYNRKLLNSSLENDIPQSDCQHQKDRKNFNINSTKTKNKEKRKRKTTTATKTQQLFCFDCRKKQTNNDQNDGDHNCYVIDEDYNCLALIKHLLCLYCCVNYCCGNCRRRSYAISSD</sequence>
<reference evidence="2" key="2">
    <citation type="submission" date="2020-01" db="EMBL/GenBank/DDBJ databases">
        <authorList>
            <person name="Korhonen P.K.K."/>
            <person name="Guangxu M.G."/>
            <person name="Wang T.W."/>
            <person name="Stroehlein A.J.S."/>
            <person name="Young N.D."/>
            <person name="Ang C.-S.A."/>
            <person name="Fernando D.W.F."/>
            <person name="Lu H.L."/>
            <person name="Taylor S.T."/>
            <person name="Ehtesham M.E.M."/>
            <person name="Najaraj S.H.N."/>
            <person name="Harsha G.H.G."/>
            <person name="Madugundu A.M."/>
            <person name="Renuse S.R."/>
            <person name="Holt D.H."/>
            <person name="Pandey A.P."/>
            <person name="Papenfuss A.P."/>
            <person name="Gasser R.B.G."/>
            <person name="Fischer K.F."/>
        </authorList>
    </citation>
    <scope>NUCLEOTIDE SEQUENCE</scope>
    <source>
        <strain evidence="2">SSS_KF_BRIS2020</strain>
    </source>
</reference>
<keyword evidence="4" id="KW-1185">Reference proteome</keyword>
<organism evidence="2">
    <name type="scientific">Sarcoptes scabiei</name>
    <name type="common">Itch mite</name>
    <name type="synonym">Acarus scabiei</name>
    <dbReference type="NCBI Taxonomy" id="52283"/>
    <lineage>
        <taxon>Eukaryota</taxon>
        <taxon>Metazoa</taxon>
        <taxon>Ecdysozoa</taxon>
        <taxon>Arthropoda</taxon>
        <taxon>Chelicerata</taxon>
        <taxon>Arachnida</taxon>
        <taxon>Acari</taxon>
        <taxon>Acariformes</taxon>
        <taxon>Sarcoptiformes</taxon>
        <taxon>Astigmata</taxon>
        <taxon>Psoroptidia</taxon>
        <taxon>Sarcoptoidea</taxon>
        <taxon>Sarcoptidae</taxon>
        <taxon>Sarcoptinae</taxon>
        <taxon>Sarcoptes</taxon>
    </lineage>
</organism>
<reference evidence="3" key="3">
    <citation type="submission" date="2022-06" db="UniProtKB">
        <authorList>
            <consortium name="EnsemblMetazoa"/>
        </authorList>
    </citation>
    <scope>IDENTIFICATION</scope>
</reference>
<name>A0A834REC1_SARSC</name>
<evidence type="ECO:0000256" key="1">
    <source>
        <dbReference type="SAM" id="MobiDB-lite"/>
    </source>
</evidence>
<dbReference type="OrthoDB" id="6514957at2759"/>
<gene>
    <name evidence="2" type="ORF">SSS_550</name>
</gene>
<feature type="region of interest" description="Disordered" evidence="1">
    <location>
        <begin position="130"/>
        <end position="163"/>
    </location>
</feature>